<evidence type="ECO:0000256" key="1">
    <source>
        <dbReference type="SAM" id="MobiDB-lite"/>
    </source>
</evidence>
<evidence type="ECO:0000313" key="2">
    <source>
        <dbReference type="EMBL" id="PPQ30054.1"/>
    </source>
</evidence>
<sequence length="173" mass="18211">MMERREPHRPVKRAATRKRKPVSSERLPQVEVPFMRFLMLSATVLAPLLLDACATHPMSPTVGVMPPPGKPFETFRTDEAACRDAASRQVQGGAQQPNTMGAGSAPMGTLPGTGLGTAGGTAGGAGVSRTAQLSLQQRYDLAYSRCIYARGNQVPGYLPPGASWSADAPGHAP</sequence>
<dbReference type="AlphaFoldDB" id="A0A2S6N612"/>
<feature type="compositionally biased region" description="Polar residues" evidence="1">
    <location>
        <begin position="88"/>
        <end position="101"/>
    </location>
</feature>
<comment type="caution">
    <text evidence="2">The sequence shown here is derived from an EMBL/GenBank/DDBJ whole genome shotgun (WGS) entry which is preliminary data.</text>
</comment>
<feature type="compositionally biased region" description="Basic residues" evidence="1">
    <location>
        <begin position="10"/>
        <end position="21"/>
    </location>
</feature>
<evidence type="ECO:0000313" key="3">
    <source>
        <dbReference type="Proteomes" id="UP000239724"/>
    </source>
</evidence>
<feature type="compositionally biased region" description="Gly residues" evidence="1">
    <location>
        <begin position="111"/>
        <end position="126"/>
    </location>
</feature>
<evidence type="ECO:0008006" key="4">
    <source>
        <dbReference type="Google" id="ProtNLM"/>
    </source>
</evidence>
<name>A0A2S6N612_RHOGL</name>
<dbReference type="Proteomes" id="UP000239724">
    <property type="component" value="Unassembled WGS sequence"/>
</dbReference>
<gene>
    <name evidence="2" type="ORF">CCS01_20050</name>
</gene>
<accession>A0A2S6N612</accession>
<dbReference type="EMBL" id="NHRY01000217">
    <property type="protein sequence ID" value="PPQ30054.1"/>
    <property type="molecule type" value="Genomic_DNA"/>
</dbReference>
<feature type="region of interest" description="Disordered" evidence="1">
    <location>
        <begin position="84"/>
        <end position="126"/>
    </location>
</feature>
<protein>
    <recommendedName>
        <fullName evidence="4">Glycine zipper family protein</fullName>
    </recommendedName>
</protein>
<proteinExistence type="predicted"/>
<keyword evidence="3" id="KW-1185">Reference proteome</keyword>
<organism evidence="2 3">
    <name type="scientific">Rhodopila globiformis</name>
    <name type="common">Rhodopseudomonas globiformis</name>
    <dbReference type="NCBI Taxonomy" id="1071"/>
    <lineage>
        <taxon>Bacteria</taxon>
        <taxon>Pseudomonadati</taxon>
        <taxon>Pseudomonadota</taxon>
        <taxon>Alphaproteobacteria</taxon>
        <taxon>Acetobacterales</taxon>
        <taxon>Acetobacteraceae</taxon>
        <taxon>Rhodopila</taxon>
    </lineage>
</organism>
<feature type="region of interest" description="Disordered" evidence="1">
    <location>
        <begin position="1"/>
        <end position="24"/>
    </location>
</feature>
<reference evidence="2 3" key="1">
    <citation type="journal article" date="2018" name="Arch. Microbiol.">
        <title>New insights into the metabolic potential of the phototrophic purple bacterium Rhodopila globiformis DSM 161(T) from its draft genome sequence and evidence for a vanadium-dependent nitrogenase.</title>
        <authorList>
            <person name="Imhoff J.F."/>
            <person name="Rahn T."/>
            <person name="Kunzel S."/>
            <person name="Neulinger S.C."/>
        </authorList>
    </citation>
    <scope>NUCLEOTIDE SEQUENCE [LARGE SCALE GENOMIC DNA]</scope>
    <source>
        <strain evidence="2 3">DSM 161</strain>
    </source>
</reference>